<protein>
    <submittedName>
        <fullName evidence="1">Uncharacterized protein</fullName>
    </submittedName>
</protein>
<evidence type="ECO:0000313" key="1">
    <source>
        <dbReference type="EMBL" id="KAJ8313844.1"/>
    </source>
</evidence>
<gene>
    <name evidence="1" type="ORF">KUTeg_008405</name>
</gene>
<comment type="caution">
    <text evidence="1">The sequence shown here is derived from an EMBL/GenBank/DDBJ whole genome shotgun (WGS) entry which is preliminary data.</text>
</comment>
<keyword evidence="2" id="KW-1185">Reference proteome</keyword>
<evidence type="ECO:0000313" key="2">
    <source>
        <dbReference type="Proteomes" id="UP001217089"/>
    </source>
</evidence>
<reference evidence="1 2" key="1">
    <citation type="submission" date="2022-12" db="EMBL/GenBank/DDBJ databases">
        <title>Chromosome-level genome of Tegillarca granosa.</title>
        <authorList>
            <person name="Kim J."/>
        </authorList>
    </citation>
    <scope>NUCLEOTIDE SEQUENCE [LARGE SCALE GENOMIC DNA]</scope>
    <source>
        <strain evidence="1">Teg-2019</strain>
        <tissue evidence="1">Adductor muscle</tissue>
    </source>
</reference>
<accession>A0ABQ9F936</accession>
<dbReference type="Proteomes" id="UP001217089">
    <property type="component" value="Unassembled WGS sequence"/>
</dbReference>
<sequence>MAGSIYVSDPAIWRKFYKNMLDGKFRPEQYRPKQTGGGGIAGMYADQPYMIPVNPHAEDKEEEKIIVGKQVTPVAASLERASSEYKRQVEEGHPIVSLNQAGSGDTKLLPIPPKI</sequence>
<name>A0ABQ9F936_TEGGR</name>
<dbReference type="EMBL" id="JARBDR010000342">
    <property type="protein sequence ID" value="KAJ8313844.1"/>
    <property type="molecule type" value="Genomic_DNA"/>
</dbReference>
<proteinExistence type="predicted"/>
<organism evidence="1 2">
    <name type="scientific">Tegillarca granosa</name>
    <name type="common">Malaysian cockle</name>
    <name type="synonym">Anadara granosa</name>
    <dbReference type="NCBI Taxonomy" id="220873"/>
    <lineage>
        <taxon>Eukaryota</taxon>
        <taxon>Metazoa</taxon>
        <taxon>Spiralia</taxon>
        <taxon>Lophotrochozoa</taxon>
        <taxon>Mollusca</taxon>
        <taxon>Bivalvia</taxon>
        <taxon>Autobranchia</taxon>
        <taxon>Pteriomorphia</taxon>
        <taxon>Arcoida</taxon>
        <taxon>Arcoidea</taxon>
        <taxon>Arcidae</taxon>
        <taxon>Tegillarca</taxon>
    </lineage>
</organism>